<dbReference type="Proteomes" id="UP000799772">
    <property type="component" value="Unassembled WGS sequence"/>
</dbReference>
<dbReference type="Pfam" id="PF13520">
    <property type="entry name" value="AA_permease_2"/>
    <property type="match status" value="1"/>
</dbReference>
<dbReference type="GO" id="GO:0006865">
    <property type="term" value="P:amino acid transport"/>
    <property type="evidence" value="ECO:0007669"/>
    <property type="project" value="InterPro"/>
</dbReference>
<keyword evidence="5 7" id="KW-0472">Membrane</keyword>
<feature type="transmembrane region" description="Helical" evidence="7">
    <location>
        <begin position="442"/>
        <end position="469"/>
    </location>
</feature>
<dbReference type="InterPro" id="IPR002293">
    <property type="entry name" value="AA/rel_permease1"/>
</dbReference>
<dbReference type="InterPro" id="IPR004840">
    <property type="entry name" value="Amino_acid_permease_CS"/>
</dbReference>
<proteinExistence type="predicted"/>
<sequence length="514" mass="56327">MSSSDADKEKQEPAPDVQPGEIRELVNASGHVQELDRTFGFWSICAVSLITDNAWAAGTGALTVALFNGGPPGVLYEYIVACLFYFAIGAGLAELASAIPSSASVYHWASVTAGPKYSRICSWYAGWWNTVAWAFGAASVSLFGANSILAIYNLYHEDYVPERWHIFLAYLGFTWLCCGIVLFGQRILPHLSNVFGVLCMLIWFVTLMVVAIMPSTKGSGYASNAFVWRNWQNQTGYSSNGFVFLAGMLNGAFAIGTPDGCTHLAEEIPEPKKNIPKGVVAQLTTGFFTTFFLYIALLYAISDLDAVLDSNIVSLPLATIYLQATGSKAATAGLLIIFIIDLTICTPGAYITAGRMLWTMARDDAVPFSNYVAKIDPTFRNQFRATFIIGCVCTVLGCIYIGSRAAFNAFVGCFAILTTLSYVAALLPHILTGRKYIKPGHFYMYGWIGPVIIGTACAYIIVFNVIYMFPYALPLDLEATMNWNVVLVGGVTIFMTAWYLWKRTHGHGDEWRCQ</sequence>
<evidence type="ECO:0000256" key="4">
    <source>
        <dbReference type="ARBA" id="ARBA00022989"/>
    </source>
</evidence>
<dbReference type="PROSITE" id="PS00218">
    <property type="entry name" value="AMINO_ACID_PERMEASE_1"/>
    <property type="match status" value="1"/>
</dbReference>
<evidence type="ECO:0000256" key="3">
    <source>
        <dbReference type="ARBA" id="ARBA00022692"/>
    </source>
</evidence>
<protein>
    <submittedName>
        <fullName evidence="8">Choline transporter</fullName>
    </submittedName>
</protein>
<evidence type="ECO:0000256" key="6">
    <source>
        <dbReference type="SAM" id="MobiDB-lite"/>
    </source>
</evidence>
<organism evidence="8 9">
    <name type="scientific">Rhizodiscina lignyota</name>
    <dbReference type="NCBI Taxonomy" id="1504668"/>
    <lineage>
        <taxon>Eukaryota</taxon>
        <taxon>Fungi</taxon>
        <taxon>Dikarya</taxon>
        <taxon>Ascomycota</taxon>
        <taxon>Pezizomycotina</taxon>
        <taxon>Dothideomycetes</taxon>
        <taxon>Pleosporomycetidae</taxon>
        <taxon>Aulographales</taxon>
        <taxon>Rhizodiscinaceae</taxon>
        <taxon>Rhizodiscina</taxon>
    </lineage>
</organism>
<feature type="transmembrane region" description="Helical" evidence="7">
    <location>
        <begin position="194"/>
        <end position="213"/>
    </location>
</feature>
<dbReference type="PANTHER" id="PTHR45649:SF27">
    <property type="entry name" value="CHOLINE TRANSPORTER (EUROFUNG)"/>
    <property type="match status" value="1"/>
</dbReference>
<keyword evidence="2" id="KW-0813">Transport</keyword>
<dbReference type="GO" id="GO:0022857">
    <property type="term" value="F:transmembrane transporter activity"/>
    <property type="evidence" value="ECO:0007669"/>
    <property type="project" value="InterPro"/>
</dbReference>
<feature type="transmembrane region" description="Helical" evidence="7">
    <location>
        <begin position="167"/>
        <end position="188"/>
    </location>
</feature>
<evidence type="ECO:0000256" key="5">
    <source>
        <dbReference type="ARBA" id="ARBA00023136"/>
    </source>
</evidence>
<dbReference type="PANTHER" id="PTHR45649">
    <property type="entry name" value="AMINO-ACID PERMEASE BAT1"/>
    <property type="match status" value="1"/>
</dbReference>
<dbReference type="AlphaFoldDB" id="A0A9P4ICW8"/>
<feature type="transmembrane region" description="Helical" evidence="7">
    <location>
        <begin position="279"/>
        <end position="301"/>
    </location>
</feature>
<name>A0A9P4ICW8_9PEZI</name>
<feature type="transmembrane region" description="Helical" evidence="7">
    <location>
        <begin position="332"/>
        <end position="353"/>
    </location>
</feature>
<dbReference type="OrthoDB" id="3900342at2759"/>
<feature type="transmembrane region" description="Helical" evidence="7">
    <location>
        <begin position="481"/>
        <end position="501"/>
    </location>
</feature>
<keyword evidence="4 7" id="KW-1133">Transmembrane helix</keyword>
<gene>
    <name evidence="8" type="ORF">NA57DRAFT_65571</name>
</gene>
<keyword evidence="3 7" id="KW-0812">Transmembrane</keyword>
<dbReference type="Gene3D" id="1.20.1740.10">
    <property type="entry name" value="Amino acid/polyamine transporter I"/>
    <property type="match status" value="1"/>
</dbReference>
<reference evidence="8" key="1">
    <citation type="journal article" date="2020" name="Stud. Mycol.">
        <title>101 Dothideomycetes genomes: a test case for predicting lifestyles and emergence of pathogens.</title>
        <authorList>
            <person name="Haridas S."/>
            <person name="Albert R."/>
            <person name="Binder M."/>
            <person name="Bloem J."/>
            <person name="Labutti K."/>
            <person name="Salamov A."/>
            <person name="Andreopoulos B."/>
            <person name="Baker S."/>
            <person name="Barry K."/>
            <person name="Bills G."/>
            <person name="Bluhm B."/>
            <person name="Cannon C."/>
            <person name="Castanera R."/>
            <person name="Culley D."/>
            <person name="Daum C."/>
            <person name="Ezra D."/>
            <person name="Gonzalez J."/>
            <person name="Henrissat B."/>
            <person name="Kuo A."/>
            <person name="Liang C."/>
            <person name="Lipzen A."/>
            <person name="Lutzoni F."/>
            <person name="Magnuson J."/>
            <person name="Mondo S."/>
            <person name="Nolan M."/>
            <person name="Ohm R."/>
            <person name="Pangilinan J."/>
            <person name="Park H.-J."/>
            <person name="Ramirez L."/>
            <person name="Alfaro M."/>
            <person name="Sun H."/>
            <person name="Tritt A."/>
            <person name="Yoshinaga Y."/>
            <person name="Zwiers L.-H."/>
            <person name="Turgeon B."/>
            <person name="Goodwin S."/>
            <person name="Spatafora J."/>
            <person name="Crous P."/>
            <person name="Grigoriev I."/>
        </authorList>
    </citation>
    <scope>NUCLEOTIDE SEQUENCE</scope>
    <source>
        <strain evidence="8">CBS 133067</strain>
    </source>
</reference>
<evidence type="ECO:0000256" key="1">
    <source>
        <dbReference type="ARBA" id="ARBA00004141"/>
    </source>
</evidence>
<feature type="region of interest" description="Disordered" evidence="6">
    <location>
        <begin position="1"/>
        <end position="20"/>
    </location>
</feature>
<evidence type="ECO:0000313" key="8">
    <source>
        <dbReference type="EMBL" id="KAF2099546.1"/>
    </source>
</evidence>
<evidence type="ECO:0000256" key="7">
    <source>
        <dbReference type="SAM" id="Phobius"/>
    </source>
</evidence>
<dbReference type="PIRSF" id="PIRSF006060">
    <property type="entry name" value="AA_transporter"/>
    <property type="match status" value="1"/>
</dbReference>
<accession>A0A9P4ICW8</accession>
<feature type="compositionally biased region" description="Basic and acidic residues" evidence="6">
    <location>
        <begin position="1"/>
        <end position="13"/>
    </location>
</feature>
<feature type="transmembrane region" description="Helical" evidence="7">
    <location>
        <begin position="409"/>
        <end position="430"/>
    </location>
</feature>
<feature type="transmembrane region" description="Helical" evidence="7">
    <location>
        <begin position="132"/>
        <end position="155"/>
    </location>
</feature>
<evidence type="ECO:0000313" key="9">
    <source>
        <dbReference type="Proteomes" id="UP000799772"/>
    </source>
</evidence>
<evidence type="ECO:0000256" key="2">
    <source>
        <dbReference type="ARBA" id="ARBA00022448"/>
    </source>
</evidence>
<feature type="transmembrane region" description="Helical" evidence="7">
    <location>
        <begin position="78"/>
        <end position="99"/>
    </location>
</feature>
<comment type="caution">
    <text evidence="8">The sequence shown here is derived from an EMBL/GenBank/DDBJ whole genome shotgun (WGS) entry which is preliminary data.</text>
</comment>
<comment type="subcellular location">
    <subcellularLocation>
        <location evidence="1">Membrane</location>
        <topology evidence="1">Multi-pass membrane protein</topology>
    </subcellularLocation>
</comment>
<dbReference type="EMBL" id="ML978125">
    <property type="protein sequence ID" value="KAF2099546.1"/>
    <property type="molecule type" value="Genomic_DNA"/>
</dbReference>
<dbReference type="GO" id="GO:0016020">
    <property type="term" value="C:membrane"/>
    <property type="evidence" value="ECO:0007669"/>
    <property type="project" value="UniProtKB-SubCell"/>
</dbReference>
<feature type="transmembrane region" description="Helical" evidence="7">
    <location>
        <begin position="383"/>
        <end position="403"/>
    </location>
</feature>
<keyword evidence="9" id="KW-1185">Reference proteome</keyword>